<feature type="region of interest" description="Alpha N-terminal domain (alpha-NTD)" evidence="11">
    <location>
        <begin position="1"/>
        <end position="233"/>
    </location>
</feature>
<feature type="region of interest" description="Alpha C-terminal domain (alpha-CTD)" evidence="11">
    <location>
        <begin position="249"/>
        <end position="321"/>
    </location>
</feature>
<feature type="domain" description="DNA-directed RNA polymerase RpoA/D/Rpb3-type" evidence="12">
    <location>
        <begin position="23"/>
        <end position="231"/>
    </location>
</feature>
<evidence type="ECO:0000256" key="9">
    <source>
        <dbReference type="ARBA" id="ARBA00033070"/>
    </source>
</evidence>
<protein>
    <recommendedName>
        <fullName evidence="3 11">DNA-directed RNA polymerase subunit alpha</fullName>
        <shortName evidence="11">RNAP subunit alpha</shortName>
        <ecNumber evidence="2 11">2.7.7.6</ecNumber>
    </recommendedName>
    <alternativeName>
        <fullName evidence="9 11">RNA polymerase subunit alpha</fullName>
    </alternativeName>
    <alternativeName>
        <fullName evidence="8 11">Transcriptase subunit alpha</fullName>
    </alternativeName>
</protein>
<keyword evidence="4 11" id="KW-0240">DNA-directed RNA polymerase</keyword>
<dbReference type="GO" id="GO:0003677">
    <property type="term" value="F:DNA binding"/>
    <property type="evidence" value="ECO:0007669"/>
    <property type="project" value="UniProtKB-UniRule"/>
</dbReference>
<comment type="domain">
    <text evidence="11">The N-terminal domain is essential for RNAP assembly and basal transcription, whereas the C-terminal domain is involved in interaction with transcriptional regulators and with upstream promoter elements.</text>
</comment>
<keyword evidence="7 11" id="KW-0804">Transcription</keyword>
<dbReference type="AlphaFoldDB" id="A0A1S9M3D9"/>
<accession>A0A1S9M3D9</accession>
<dbReference type="InterPro" id="IPR036643">
    <property type="entry name" value="RNApol_insert_sf"/>
</dbReference>
<dbReference type="SUPFAM" id="SSF47789">
    <property type="entry name" value="C-terminal domain of RNA polymerase alpha subunit"/>
    <property type="match status" value="1"/>
</dbReference>
<evidence type="ECO:0000313" key="13">
    <source>
        <dbReference type="EMBL" id="MEK0308952.1"/>
    </source>
</evidence>
<name>A0A1S9M3D9_9MOLU</name>
<dbReference type="InterPro" id="IPR011773">
    <property type="entry name" value="DNA-dir_RpoA"/>
</dbReference>
<dbReference type="CDD" id="cd06928">
    <property type="entry name" value="RNAP_alpha_NTD"/>
    <property type="match status" value="1"/>
</dbReference>
<dbReference type="GO" id="GO:0046983">
    <property type="term" value="F:protein dimerization activity"/>
    <property type="evidence" value="ECO:0007669"/>
    <property type="project" value="InterPro"/>
</dbReference>
<evidence type="ECO:0000256" key="4">
    <source>
        <dbReference type="ARBA" id="ARBA00022478"/>
    </source>
</evidence>
<dbReference type="EC" id="2.7.7.6" evidence="2 11"/>
<dbReference type="OrthoDB" id="9805706at2"/>
<evidence type="ECO:0000256" key="11">
    <source>
        <dbReference type="HAMAP-Rule" id="MF_00059"/>
    </source>
</evidence>
<evidence type="ECO:0000256" key="1">
    <source>
        <dbReference type="ARBA" id="ARBA00007123"/>
    </source>
</evidence>
<comment type="caution">
    <text evidence="14">The sequence shown here is derived from an EMBL/GenBank/DDBJ whole genome shotgun (WGS) entry which is preliminary data.</text>
</comment>
<dbReference type="InterPro" id="IPR011262">
    <property type="entry name" value="DNA-dir_RNA_pol_insert"/>
</dbReference>
<evidence type="ECO:0000256" key="8">
    <source>
        <dbReference type="ARBA" id="ARBA00032524"/>
    </source>
</evidence>
<evidence type="ECO:0000256" key="5">
    <source>
        <dbReference type="ARBA" id="ARBA00022679"/>
    </source>
</evidence>
<evidence type="ECO:0000313" key="16">
    <source>
        <dbReference type="Proteomes" id="UP001383392"/>
    </source>
</evidence>
<dbReference type="EMBL" id="JAOSJG010000002">
    <property type="protein sequence ID" value="MEK0308952.1"/>
    <property type="molecule type" value="Genomic_DNA"/>
</dbReference>
<dbReference type="HAMAP" id="MF_00059">
    <property type="entry name" value="RNApol_bact_RpoA"/>
    <property type="match status" value="1"/>
</dbReference>
<dbReference type="InterPro" id="IPR011260">
    <property type="entry name" value="RNAP_asu_C"/>
</dbReference>
<dbReference type="GO" id="GO:0006351">
    <property type="term" value="P:DNA-templated transcription"/>
    <property type="evidence" value="ECO:0007669"/>
    <property type="project" value="UniProtKB-UniRule"/>
</dbReference>
<dbReference type="Gene3D" id="3.30.1360.10">
    <property type="entry name" value="RNA polymerase, RBP11-like subunit"/>
    <property type="match status" value="1"/>
</dbReference>
<dbReference type="Proteomes" id="UP001383392">
    <property type="component" value="Unassembled WGS sequence"/>
</dbReference>
<dbReference type="FunFam" id="2.170.120.12:FF:000001">
    <property type="entry name" value="DNA-directed RNA polymerase subunit alpha"/>
    <property type="match status" value="1"/>
</dbReference>
<evidence type="ECO:0000313" key="14">
    <source>
        <dbReference type="EMBL" id="OOP59780.1"/>
    </source>
</evidence>
<dbReference type="Proteomes" id="UP000189722">
    <property type="component" value="Unassembled WGS sequence"/>
</dbReference>
<comment type="function">
    <text evidence="11">DNA-dependent RNA polymerase catalyzes the transcription of DNA into RNA using the four ribonucleoside triphosphates as substrates.</text>
</comment>
<reference evidence="14 15" key="1">
    <citation type="submission" date="2017-02" db="EMBL/GenBank/DDBJ databases">
        <title>A draft genome of 'Candidatus Phytoplasma aurantifolia' the agent of the witches-broom disease of lime.</title>
        <authorList>
            <person name="Foissac X."/>
            <person name="Carle P."/>
        </authorList>
    </citation>
    <scope>NUCLEOTIDE SEQUENCE [LARGE SCALE GENOMIC DNA]</scope>
    <source>
        <strain evidence="14 15">WBDL</strain>
    </source>
</reference>
<dbReference type="RefSeq" id="WP_078122919.1">
    <property type="nucleotide sequence ID" value="NZ_JAOSJG010000002.1"/>
</dbReference>
<evidence type="ECO:0000256" key="7">
    <source>
        <dbReference type="ARBA" id="ARBA00023163"/>
    </source>
</evidence>
<dbReference type="SUPFAM" id="SSF55257">
    <property type="entry name" value="RBP11-like subunits of RNA polymerase"/>
    <property type="match status" value="1"/>
</dbReference>
<dbReference type="NCBIfam" id="NF003519">
    <property type="entry name" value="PRK05182.2-5"/>
    <property type="match status" value="1"/>
</dbReference>
<dbReference type="GO" id="GO:0003899">
    <property type="term" value="F:DNA-directed RNA polymerase activity"/>
    <property type="evidence" value="ECO:0007669"/>
    <property type="project" value="UniProtKB-UniRule"/>
</dbReference>
<dbReference type="Pfam" id="PF01000">
    <property type="entry name" value="RNA_pol_A_bac"/>
    <property type="match status" value="1"/>
</dbReference>
<proteinExistence type="inferred from homology"/>
<keyword evidence="5 11" id="KW-0808">Transferase</keyword>
<keyword evidence="16" id="KW-1185">Reference proteome</keyword>
<gene>
    <name evidence="11" type="primary">rpoA</name>
    <name evidence="14" type="ORF">B2G44_00550</name>
    <name evidence="13" type="ORF">OC712_00400</name>
</gene>
<dbReference type="Gene3D" id="2.170.120.12">
    <property type="entry name" value="DNA-directed RNA polymerase, insert domain"/>
    <property type="match status" value="1"/>
</dbReference>
<comment type="catalytic activity">
    <reaction evidence="10 11">
        <text>RNA(n) + a ribonucleoside 5'-triphosphate = RNA(n+1) + diphosphate</text>
        <dbReference type="Rhea" id="RHEA:21248"/>
        <dbReference type="Rhea" id="RHEA-COMP:14527"/>
        <dbReference type="Rhea" id="RHEA-COMP:17342"/>
        <dbReference type="ChEBI" id="CHEBI:33019"/>
        <dbReference type="ChEBI" id="CHEBI:61557"/>
        <dbReference type="ChEBI" id="CHEBI:140395"/>
        <dbReference type="EC" id="2.7.7.6"/>
    </reaction>
</comment>
<dbReference type="STRING" id="180978.B2G44_00550"/>
<reference evidence="13 16" key="2">
    <citation type="journal article" date="2023" name="Int. J. Syst. Evol. Microbiol.">
        <title>The observation of taxonomic boundaries for the 16SrII and 16SrXXV phytoplasmas using genome-based delimitation.</title>
        <authorList>
            <person name="Rodrigues Jardim B."/>
            <person name="Tran-Nguyen L.T.T."/>
            <person name="Gambley C."/>
            <person name="Al-Sadi A.M."/>
            <person name="Al-Subhi A.M."/>
            <person name="Foissac X."/>
            <person name="Salar P."/>
            <person name="Cai H."/>
            <person name="Yang J.Y."/>
            <person name="Davis R."/>
            <person name="Jones L."/>
            <person name="Rodoni B."/>
            <person name="Constable F.E."/>
        </authorList>
    </citation>
    <scope>NUCLEOTIDE SEQUENCE [LARGE SCALE GENOMIC DNA]</scope>
    <source>
        <strain evidence="13">BAWM-OMN-P75</strain>
    </source>
</reference>
<evidence type="ECO:0000256" key="10">
    <source>
        <dbReference type="ARBA" id="ARBA00048552"/>
    </source>
</evidence>
<dbReference type="EMBL" id="MWKN01000015">
    <property type="protein sequence ID" value="OOP59780.1"/>
    <property type="molecule type" value="Genomic_DNA"/>
</dbReference>
<sequence>MTKLQFLKPIMQIQEKENSNSNCSIFIIQCLSSTYGNTLGTPLRRILLSSLPGIAIVNVKIEGVKHEFSFIEGITEDVMTILLNLKGVILSSDYDSIEDFEQKLEIDVKGPKEVTASDFKPVAGIKIINPSHVIATLSSNAKLKMEVTVRRGIGYKGSEENKIYNRGEFGVIAIDSIYTPIVRSTFHVESKLGNKEELILEIETNGAITPKKALALAAKILLDHLAVLVELSEETQKINFIQEPEKSHHNHALDFKIEQLELSVRLLNSLKKSKIFTVRELVSHQEEEITKLSSLGKKSFEELKEKMKNLDLHFGMLNKLE</sequence>
<organism evidence="14 15">
    <name type="scientific">Candidatus Phytoplasma citri</name>
    <dbReference type="NCBI Taxonomy" id="180978"/>
    <lineage>
        <taxon>Bacteria</taxon>
        <taxon>Bacillati</taxon>
        <taxon>Mycoplasmatota</taxon>
        <taxon>Mollicutes</taxon>
        <taxon>Acholeplasmatales</taxon>
        <taxon>Acholeplasmataceae</taxon>
        <taxon>Candidatus Phytoplasma</taxon>
        <taxon>16SrII (Peanut WB group)</taxon>
    </lineage>
</organism>
<keyword evidence="6 11" id="KW-0548">Nucleotidyltransferase</keyword>
<dbReference type="SUPFAM" id="SSF56553">
    <property type="entry name" value="Insert subdomain of RNA polymerase alpha subunit"/>
    <property type="match status" value="1"/>
</dbReference>
<evidence type="ECO:0000256" key="6">
    <source>
        <dbReference type="ARBA" id="ARBA00022695"/>
    </source>
</evidence>
<dbReference type="GO" id="GO:0005737">
    <property type="term" value="C:cytoplasm"/>
    <property type="evidence" value="ECO:0007669"/>
    <property type="project" value="UniProtKB-ARBA"/>
</dbReference>
<comment type="similarity">
    <text evidence="1 11">Belongs to the RNA polymerase alpha chain family.</text>
</comment>
<evidence type="ECO:0000313" key="15">
    <source>
        <dbReference type="Proteomes" id="UP000189722"/>
    </source>
</evidence>
<comment type="subunit">
    <text evidence="11">Homodimer. The RNAP catalytic core consists of 2 alpha, 1 beta, 1 beta' and 1 omega subunit. When a sigma factor is associated with the core the holoenzyme is formed, which can initiate transcription.</text>
</comment>
<dbReference type="Pfam" id="PF03118">
    <property type="entry name" value="RNA_pol_A_CTD"/>
    <property type="match status" value="1"/>
</dbReference>
<dbReference type="Pfam" id="PF01193">
    <property type="entry name" value="RNA_pol_L"/>
    <property type="match status" value="1"/>
</dbReference>
<dbReference type="SMART" id="SM00662">
    <property type="entry name" value="RPOLD"/>
    <property type="match status" value="1"/>
</dbReference>
<dbReference type="InterPro" id="IPR011263">
    <property type="entry name" value="DNA-dir_RNA_pol_RpoA/D/Rpb3"/>
</dbReference>
<evidence type="ECO:0000259" key="12">
    <source>
        <dbReference type="SMART" id="SM00662"/>
    </source>
</evidence>
<dbReference type="InterPro" id="IPR036603">
    <property type="entry name" value="RBP11-like"/>
</dbReference>
<evidence type="ECO:0000256" key="3">
    <source>
        <dbReference type="ARBA" id="ARBA00015972"/>
    </source>
</evidence>
<evidence type="ECO:0000256" key="2">
    <source>
        <dbReference type="ARBA" id="ARBA00012418"/>
    </source>
</evidence>
<dbReference type="GO" id="GO:0000428">
    <property type="term" value="C:DNA-directed RNA polymerase complex"/>
    <property type="evidence" value="ECO:0007669"/>
    <property type="project" value="UniProtKB-KW"/>
</dbReference>
<dbReference type="Gene3D" id="1.10.150.20">
    <property type="entry name" value="5' to 3' exonuclease, C-terminal subdomain"/>
    <property type="match status" value="1"/>
</dbReference>
<dbReference type="NCBIfam" id="TIGR02027">
    <property type="entry name" value="rpoA"/>
    <property type="match status" value="1"/>
</dbReference>